<dbReference type="OrthoDB" id="443488at2759"/>
<evidence type="ECO:0000313" key="3">
    <source>
        <dbReference type="Proteomes" id="UP000649617"/>
    </source>
</evidence>
<protein>
    <submittedName>
        <fullName evidence="2">Uncharacterized protein</fullName>
    </submittedName>
</protein>
<feature type="compositionally biased region" description="Basic and acidic residues" evidence="1">
    <location>
        <begin position="76"/>
        <end position="89"/>
    </location>
</feature>
<dbReference type="AlphaFoldDB" id="A0A812LT36"/>
<feature type="region of interest" description="Disordered" evidence="1">
    <location>
        <begin position="58"/>
        <end position="99"/>
    </location>
</feature>
<proteinExistence type="predicted"/>
<comment type="caution">
    <text evidence="2">The sequence shown here is derived from an EMBL/GenBank/DDBJ whole genome shotgun (WGS) entry which is preliminary data.</text>
</comment>
<organism evidence="2 3">
    <name type="scientific">Symbiodinium pilosum</name>
    <name type="common">Dinoflagellate</name>
    <dbReference type="NCBI Taxonomy" id="2952"/>
    <lineage>
        <taxon>Eukaryota</taxon>
        <taxon>Sar</taxon>
        <taxon>Alveolata</taxon>
        <taxon>Dinophyceae</taxon>
        <taxon>Suessiales</taxon>
        <taxon>Symbiodiniaceae</taxon>
        <taxon>Symbiodinium</taxon>
    </lineage>
</organism>
<feature type="non-terminal residue" evidence="2">
    <location>
        <position position="382"/>
    </location>
</feature>
<name>A0A812LT36_SYMPI</name>
<accession>A0A812LT36</accession>
<evidence type="ECO:0000313" key="2">
    <source>
        <dbReference type="EMBL" id="CAE7246622.1"/>
    </source>
</evidence>
<reference evidence="2" key="1">
    <citation type="submission" date="2021-02" db="EMBL/GenBank/DDBJ databases">
        <authorList>
            <person name="Dougan E. K."/>
            <person name="Rhodes N."/>
            <person name="Thang M."/>
            <person name="Chan C."/>
        </authorList>
    </citation>
    <scope>NUCLEOTIDE SEQUENCE</scope>
</reference>
<gene>
    <name evidence="2" type="ORF">SPIL2461_LOCUS4546</name>
</gene>
<evidence type="ECO:0000256" key="1">
    <source>
        <dbReference type="SAM" id="MobiDB-lite"/>
    </source>
</evidence>
<dbReference type="EMBL" id="CAJNIZ010006016">
    <property type="protein sequence ID" value="CAE7246622.1"/>
    <property type="molecule type" value="Genomic_DNA"/>
</dbReference>
<keyword evidence="3" id="KW-1185">Reference proteome</keyword>
<sequence length="382" mass="40280">SGLPASTGAGSANALEDVLPDLSTVQWLQFLPKPTKIFGKSVIDGCKKFGAGGDPVKAETAAGSAGGSGAGSNLARDGDADAETGRQGDGDGNTTVPTGLETSCPTLEDLCNMHDVPKAKALNSLDVIAVQQAIETHLMRHAVSKSHKGLLKLLQVDLKSQLLLDVAAACNFVEDHPGDDLRIYLFGQVTTEYGAKCLKVADAIFDDVPISFFINGEGYNKFSSPAPNAIWMMKTGYAVGKALFKAETSDEVLHMTDARDEKRTVNLTRHYVDLRAEAIKTLVRKMSNKGAVGECLCSRSNFPEEVESSSGKGGRKGAAVPKETLAVGGLAFAKRANETSQADTAVDTKKEDDDNILVVQCPAGQELRAFVALVEGHGGRGE</sequence>
<dbReference type="Proteomes" id="UP000649617">
    <property type="component" value="Unassembled WGS sequence"/>
</dbReference>